<dbReference type="STRING" id="142842.SAMN02745118_01004"/>
<sequence length="299" mass="33387">MTKIIMIFIDGLGLGQNSSKFNPLVAANTPGLNRILGGFDLTKEIGNHNSEIATLIPTDASLGVDGLPQSATGQTAIFTGVNAAQKLGRHISGFPTPTLQKIIKEESIFKKINKMGLKTHFINTYTNDYFEKTRYHSATTLAAMAGGVRFNNVENLLSGESLYHDLTQQILINKGYDLPKVTPRESASRLVNATKEYDFILFEYFRSDIVGHKQDLEESIQVIEDLDEFLLNLFKRLDWNTTLLVLTSDHGNIEDISSKTHTKNRVPTILIGDFKEEIRKSIFDLTDLAPMIVDSFKSM</sequence>
<dbReference type="EMBL" id="FUWM01000007">
    <property type="protein sequence ID" value="SJZ48836.1"/>
    <property type="molecule type" value="Genomic_DNA"/>
</dbReference>
<dbReference type="GO" id="GO:0000287">
    <property type="term" value="F:magnesium ion binding"/>
    <property type="evidence" value="ECO:0007669"/>
    <property type="project" value="InterPro"/>
</dbReference>
<dbReference type="Gene3D" id="3.40.720.10">
    <property type="entry name" value="Alkaline Phosphatase, subunit A"/>
    <property type="match status" value="1"/>
</dbReference>
<evidence type="ECO:0000256" key="1">
    <source>
        <dbReference type="ARBA" id="ARBA00010373"/>
    </source>
</evidence>
<keyword evidence="4" id="KW-0413">Isomerase</keyword>
<comment type="similarity">
    <text evidence="1">Belongs to the phosphopentomutase family.</text>
</comment>
<reference evidence="7" key="1">
    <citation type="submission" date="2017-02" db="EMBL/GenBank/DDBJ databases">
        <authorList>
            <person name="Varghese N."/>
            <person name="Submissions S."/>
        </authorList>
    </citation>
    <scope>NUCLEOTIDE SEQUENCE [LARGE SCALE GENOMIC DNA]</scope>
    <source>
        <strain evidence="7">ATCC BAA-73</strain>
    </source>
</reference>
<gene>
    <name evidence="6" type="ORF">SAMN02745118_01004</name>
</gene>
<evidence type="ECO:0000313" key="6">
    <source>
        <dbReference type="EMBL" id="SJZ48836.1"/>
    </source>
</evidence>
<protein>
    <submittedName>
        <fullName evidence="6">Phosphoglycerate mutase</fullName>
    </submittedName>
</protein>
<proteinExistence type="inferred from homology"/>
<evidence type="ECO:0000256" key="2">
    <source>
        <dbReference type="ARBA" id="ARBA00022723"/>
    </source>
</evidence>
<dbReference type="InterPro" id="IPR006124">
    <property type="entry name" value="Metalloenzyme"/>
</dbReference>
<evidence type="ECO:0000259" key="5">
    <source>
        <dbReference type="Pfam" id="PF01676"/>
    </source>
</evidence>
<dbReference type="RefSeq" id="WP_078809499.1">
    <property type="nucleotide sequence ID" value="NZ_FUWM01000007.1"/>
</dbReference>
<dbReference type="InterPro" id="IPR017850">
    <property type="entry name" value="Alkaline_phosphatase_core_sf"/>
</dbReference>
<feature type="domain" description="Metalloenzyme" evidence="5">
    <location>
        <begin position="3"/>
        <end position="296"/>
    </location>
</feature>
<keyword evidence="7" id="KW-1185">Reference proteome</keyword>
<dbReference type="GO" id="GO:0005829">
    <property type="term" value="C:cytosol"/>
    <property type="evidence" value="ECO:0007669"/>
    <property type="project" value="TreeGrafter"/>
</dbReference>
<dbReference type="GO" id="GO:0043094">
    <property type="term" value="P:metabolic compound salvage"/>
    <property type="evidence" value="ECO:0007669"/>
    <property type="project" value="InterPro"/>
</dbReference>
<dbReference type="Pfam" id="PF01676">
    <property type="entry name" value="Metalloenzyme"/>
    <property type="match status" value="1"/>
</dbReference>
<keyword evidence="3" id="KW-0464">Manganese</keyword>
<organism evidence="6 7">
    <name type="scientific">Selenihalanaerobacter shriftii</name>
    <dbReference type="NCBI Taxonomy" id="142842"/>
    <lineage>
        <taxon>Bacteria</taxon>
        <taxon>Bacillati</taxon>
        <taxon>Bacillota</taxon>
        <taxon>Clostridia</taxon>
        <taxon>Halanaerobiales</taxon>
        <taxon>Halobacteroidaceae</taxon>
        <taxon>Selenihalanaerobacter</taxon>
    </lineage>
</organism>
<dbReference type="Proteomes" id="UP000190625">
    <property type="component" value="Unassembled WGS sequence"/>
</dbReference>
<dbReference type="PANTHER" id="PTHR21110:SF0">
    <property type="entry name" value="PHOSPHOPENTOMUTASE"/>
    <property type="match status" value="1"/>
</dbReference>
<evidence type="ECO:0000256" key="4">
    <source>
        <dbReference type="ARBA" id="ARBA00023235"/>
    </source>
</evidence>
<dbReference type="PANTHER" id="PTHR21110">
    <property type="entry name" value="PHOSPHOPENTOMUTASE"/>
    <property type="match status" value="1"/>
</dbReference>
<dbReference type="InterPro" id="IPR010045">
    <property type="entry name" value="DeoB"/>
</dbReference>
<evidence type="ECO:0000313" key="7">
    <source>
        <dbReference type="Proteomes" id="UP000190625"/>
    </source>
</evidence>
<dbReference type="SUPFAM" id="SSF53649">
    <property type="entry name" value="Alkaline phosphatase-like"/>
    <property type="match status" value="1"/>
</dbReference>
<dbReference type="GO" id="GO:0008973">
    <property type="term" value="F:phosphopentomutase activity"/>
    <property type="evidence" value="ECO:0007669"/>
    <property type="project" value="InterPro"/>
</dbReference>
<accession>A0A1T4L2A6</accession>
<dbReference type="AlphaFoldDB" id="A0A1T4L2A6"/>
<dbReference type="GO" id="GO:0009117">
    <property type="term" value="P:nucleotide metabolic process"/>
    <property type="evidence" value="ECO:0007669"/>
    <property type="project" value="InterPro"/>
</dbReference>
<keyword evidence="2" id="KW-0479">Metal-binding</keyword>
<name>A0A1T4L2A6_9FIRM</name>
<evidence type="ECO:0000256" key="3">
    <source>
        <dbReference type="ARBA" id="ARBA00023211"/>
    </source>
</evidence>
<dbReference type="OrthoDB" id="9778226at2"/>